<dbReference type="Proteomes" id="UP001189429">
    <property type="component" value="Unassembled WGS sequence"/>
</dbReference>
<sequence>MTEATVSEKDAQADYETLMADAGDKRAADSKAVTEKSAAKAQGEEALLAEEDNKKGLGVQLMETTQVIANLHSECDWLLQYFDVRKEARAEEIDALVKAKAVLSGADYSLVQTARRSLRRSA</sequence>
<protein>
    <submittedName>
        <fullName evidence="1">Uncharacterized protein</fullName>
    </submittedName>
</protein>
<reference evidence="1" key="1">
    <citation type="submission" date="2023-10" db="EMBL/GenBank/DDBJ databases">
        <authorList>
            <person name="Chen Y."/>
            <person name="Shah S."/>
            <person name="Dougan E. K."/>
            <person name="Thang M."/>
            <person name="Chan C."/>
        </authorList>
    </citation>
    <scope>NUCLEOTIDE SEQUENCE [LARGE SCALE GENOMIC DNA]</scope>
</reference>
<organism evidence="1 2">
    <name type="scientific">Prorocentrum cordatum</name>
    <dbReference type="NCBI Taxonomy" id="2364126"/>
    <lineage>
        <taxon>Eukaryota</taxon>
        <taxon>Sar</taxon>
        <taxon>Alveolata</taxon>
        <taxon>Dinophyceae</taxon>
        <taxon>Prorocentrales</taxon>
        <taxon>Prorocentraceae</taxon>
        <taxon>Prorocentrum</taxon>
    </lineage>
</organism>
<gene>
    <name evidence="1" type="ORF">PCOR1329_LOCUS26151</name>
</gene>
<proteinExistence type="predicted"/>
<dbReference type="EMBL" id="CAUYUJ010009247">
    <property type="protein sequence ID" value="CAK0826218.1"/>
    <property type="molecule type" value="Genomic_DNA"/>
</dbReference>
<evidence type="ECO:0000313" key="2">
    <source>
        <dbReference type="Proteomes" id="UP001189429"/>
    </source>
</evidence>
<name>A0ABN9S3H3_9DINO</name>
<evidence type="ECO:0000313" key="1">
    <source>
        <dbReference type="EMBL" id="CAK0826218.1"/>
    </source>
</evidence>
<keyword evidence="2" id="KW-1185">Reference proteome</keyword>
<accession>A0ABN9S3H3</accession>
<comment type="caution">
    <text evidence="1">The sequence shown here is derived from an EMBL/GenBank/DDBJ whole genome shotgun (WGS) entry which is preliminary data.</text>
</comment>